<evidence type="ECO:0000313" key="1">
    <source>
        <dbReference type="EMBL" id="GGK69274.1"/>
    </source>
</evidence>
<dbReference type="OrthoDB" id="193751at2157"/>
<dbReference type="EMBL" id="BMPD01000003">
    <property type="protein sequence ID" value="GGK69274.1"/>
    <property type="molecule type" value="Genomic_DNA"/>
</dbReference>
<comment type="caution">
    <text evidence="1">The sequence shown here is derived from an EMBL/GenBank/DDBJ whole genome shotgun (WGS) entry which is preliminary data.</text>
</comment>
<reference evidence="1" key="1">
    <citation type="journal article" date="2014" name="Int. J. Syst. Evol. Microbiol.">
        <title>Complete genome sequence of Corynebacterium casei LMG S-19264T (=DSM 44701T), isolated from a smear-ripened cheese.</title>
        <authorList>
            <consortium name="US DOE Joint Genome Institute (JGI-PGF)"/>
            <person name="Walter F."/>
            <person name="Albersmeier A."/>
            <person name="Kalinowski J."/>
            <person name="Ruckert C."/>
        </authorList>
    </citation>
    <scope>NUCLEOTIDE SEQUENCE</scope>
    <source>
        <strain evidence="1">JCM 19018</strain>
    </source>
</reference>
<gene>
    <name evidence="1" type="ORF">GCM10009067_21830</name>
</gene>
<evidence type="ECO:0000313" key="2">
    <source>
        <dbReference type="Proteomes" id="UP000614221"/>
    </source>
</evidence>
<reference evidence="1" key="2">
    <citation type="submission" date="2020-09" db="EMBL/GenBank/DDBJ databases">
        <authorList>
            <person name="Sun Q."/>
            <person name="Ohkuma M."/>
        </authorList>
    </citation>
    <scope>NUCLEOTIDE SEQUENCE</scope>
    <source>
        <strain evidence="1">JCM 19018</strain>
    </source>
</reference>
<name>A0A830ERD9_9EURY</name>
<sequence>MRRRQFLASGTALLSVAVAGCGHPSVVLDMDNATAADIADEVSMSPGPESTEYTVASEAIENGSTTRRGRHELFDQIDTVRIDDAFYDVSETALESSDVTVYEVRIDFDPDDSTAEIGEIAYEELPAVDRQRLDPIISDDDPPSGDGYDVGVGYGTAEEVGNGSVFVPEQQYDIIVHDGDRYRVTVSTRTTTETEYRYEATEVASGVNSFADQIRDQYLFTLSGLSEAEREVVEEAIDGGYFEDNEAFQSVTDRIREHEGIEVTDSYGTWLLAYEQVEYLTYVEW</sequence>
<dbReference type="PROSITE" id="PS51257">
    <property type="entry name" value="PROKAR_LIPOPROTEIN"/>
    <property type="match status" value="1"/>
</dbReference>
<dbReference type="RefSeq" id="WP_188977824.1">
    <property type="nucleotide sequence ID" value="NZ_BMPD01000003.1"/>
</dbReference>
<dbReference type="Proteomes" id="UP000614221">
    <property type="component" value="Unassembled WGS sequence"/>
</dbReference>
<organism evidence="1 2">
    <name type="scientific">Haloarcula sebkhae</name>
    <dbReference type="NCBI Taxonomy" id="932660"/>
    <lineage>
        <taxon>Archaea</taxon>
        <taxon>Methanobacteriati</taxon>
        <taxon>Methanobacteriota</taxon>
        <taxon>Stenosarchaea group</taxon>
        <taxon>Halobacteria</taxon>
        <taxon>Halobacteriales</taxon>
        <taxon>Haloarculaceae</taxon>
        <taxon>Haloarcula</taxon>
    </lineage>
</organism>
<dbReference type="AlphaFoldDB" id="A0A830ERD9"/>
<proteinExistence type="predicted"/>
<accession>A0A830ERD9</accession>
<protein>
    <submittedName>
        <fullName evidence="1">Uncharacterized protein</fullName>
    </submittedName>
</protein>